<comment type="caution">
    <text evidence="1">The sequence shown here is derived from an EMBL/GenBank/DDBJ whole genome shotgun (WGS) entry which is preliminary data.</text>
</comment>
<reference evidence="1" key="1">
    <citation type="submission" date="2020-11" db="EMBL/GenBank/DDBJ databases">
        <authorList>
            <person name="Whitehead M."/>
        </authorList>
    </citation>
    <scope>NUCLEOTIDE SEQUENCE</scope>
    <source>
        <strain evidence="1">EGII</strain>
    </source>
</reference>
<gene>
    <name evidence="1" type="ORF">CCAP1982_LOCUS6569</name>
</gene>
<dbReference type="AlphaFoldDB" id="A0A811UFF2"/>
<name>A0A811UFF2_CERCA</name>
<evidence type="ECO:0000313" key="2">
    <source>
        <dbReference type="Proteomes" id="UP000606786"/>
    </source>
</evidence>
<organism evidence="1 2">
    <name type="scientific">Ceratitis capitata</name>
    <name type="common">Mediterranean fruit fly</name>
    <name type="synonym">Tephritis capitata</name>
    <dbReference type="NCBI Taxonomy" id="7213"/>
    <lineage>
        <taxon>Eukaryota</taxon>
        <taxon>Metazoa</taxon>
        <taxon>Ecdysozoa</taxon>
        <taxon>Arthropoda</taxon>
        <taxon>Hexapoda</taxon>
        <taxon>Insecta</taxon>
        <taxon>Pterygota</taxon>
        <taxon>Neoptera</taxon>
        <taxon>Endopterygota</taxon>
        <taxon>Diptera</taxon>
        <taxon>Brachycera</taxon>
        <taxon>Muscomorpha</taxon>
        <taxon>Tephritoidea</taxon>
        <taxon>Tephritidae</taxon>
        <taxon>Ceratitis</taxon>
        <taxon>Ceratitis</taxon>
    </lineage>
</organism>
<accession>A0A811UFF2</accession>
<sequence length="99" mass="11386">MSVLIAQPPADKVDSCWVPQFATDFRSVIYNFSLLLLLYSLLLQQQHLTIAMLQSTICLFVCNYRPFFSIFLSVCPSVRLSMLRVCLCPLIEQQKCCFL</sequence>
<dbReference type="Proteomes" id="UP000606786">
    <property type="component" value="Unassembled WGS sequence"/>
</dbReference>
<proteinExistence type="predicted"/>
<evidence type="ECO:0000313" key="1">
    <source>
        <dbReference type="EMBL" id="CAD6997952.1"/>
    </source>
</evidence>
<dbReference type="EMBL" id="CAJHJT010000012">
    <property type="protein sequence ID" value="CAD6997952.1"/>
    <property type="molecule type" value="Genomic_DNA"/>
</dbReference>
<keyword evidence="2" id="KW-1185">Reference proteome</keyword>
<protein>
    <submittedName>
        <fullName evidence="1">(Mediterranean fruit fly) hypothetical protein</fullName>
    </submittedName>
</protein>